<evidence type="ECO:0000259" key="2">
    <source>
        <dbReference type="PROSITE" id="PS50238"/>
    </source>
</evidence>
<dbReference type="GO" id="GO:0005737">
    <property type="term" value="C:cytoplasm"/>
    <property type="evidence" value="ECO:0007669"/>
    <property type="project" value="TreeGrafter"/>
</dbReference>
<dbReference type="OrthoDB" id="29131at2759"/>
<dbReference type="InterPro" id="IPR000198">
    <property type="entry name" value="RhoGAP_dom"/>
</dbReference>
<dbReference type="RefSeq" id="XP_004261216.1">
    <property type="nucleotide sequence ID" value="XM_004261168.1"/>
</dbReference>
<feature type="region of interest" description="Disordered" evidence="1">
    <location>
        <begin position="439"/>
        <end position="462"/>
    </location>
</feature>
<evidence type="ECO:0000313" key="3">
    <source>
        <dbReference type="EMBL" id="ELP94445.1"/>
    </source>
</evidence>
<protein>
    <recommendedName>
        <fullName evidence="2">Rho-GAP domain-containing protein</fullName>
    </recommendedName>
</protein>
<dbReference type="VEuPathDB" id="AmoebaDB:EIN_047380"/>
<dbReference type="SMART" id="SM00324">
    <property type="entry name" value="RhoGAP"/>
    <property type="match status" value="1"/>
</dbReference>
<feature type="region of interest" description="Disordered" evidence="1">
    <location>
        <begin position="496"/>
        <end position="566"/>
    </location>
</feature>
<dbReference type="GO" id="GO:0007264">
    <property type="term" value="P:small GTPase-mediated signal transduction"/>
    <property type="evidence" value="ECO:0007669"/>
    <property type="project" value="TreeGrafter"/>
</dbReference>
<dbReference type="Pfam" id="PF00620">
    <property type="entry name" value="RhoGAP"/>
    <property type="match status" value="1"/>
</dbReference>
<name>A0A0A1UH23_ENTIV</name>
<proteinExistence type="predicted"/>
<dbReference type="InterPro" id="IPR008936">
    <property type="entry name" value="Rho_GTPase_activation_prot"/>
</dbReference>
<gene>
    <name evidence="3" type="ORF">EIN_047380</name>
</gene>
<feature type="compositionally biased region" description="Basic and acidic residues" evidence="1">
    <location>
        <begin position="508"/>
        <end position="531"/>
    </location>
</feature>
<dbReference type="GO" id="GO:0005096">
    <property type="term" value="F:GTPase activator activity"/>
    <property type="evidence" value="ECO:0007669"/>
    <property type="project" value="TreeGrafter"/>
</dbReference>
<dbReference type="EMBL" id="KB206215">
    <property type="protein sequence ID" value="ELP94445.1"/>
    <property type="molecule type" value="Genomic_DNA"/>
</dbReference>
<feature type="compositionally biased region" description="Basic and acidic residues" evidence="1">
    <location>
        <begin position="439"/>
        <end position="460"/>
    </location>
</feature>
<accession>A0A0A1UH23</accession>
<dbReference type="PROSITE" id="PS50238">
    <property type="entry name" value="RHOGAP"/>
    <property type="match status" value="1"/>
</dbReference>
<dbReference type="GeneID" id="14893431"/>
<dbReference type="SUPFAM" id="SSF48350">
    <property type="entry name" value="GTPase activation domain, GAP"/>
    <property type="match status" value="1"/>
</dbReference>
<dbReference type="CDD" id="cd00159">
    <property type="entry name" value="RhoGAP"/>
    <property type="match status" value="1"/>
</dbReference>
<evidence type="ECO:0000313" key="4">
    <source>
        <dbReference type="Proteomes" id="UP000014680"/>
    </source>
</evidence>
<feature type="compositionally biased region" description="Basic and acidic residues" evidence="1">
    <location>
        <begin position="544"/>
        <end position="560"/>
    </location>
</feature>
<sequence>MTNAARRTALFASKTRTRPKLTKIDASELNTLETLKEMYNILTEKILMLNIYFSEIEPKKITKMYETVANYITQEELVSFVEYRLGNAKPKKKKIVLKSNFFIVRSVSNNSKHVFYLNHPTLFMEGDATLTVNSLFHIKFKGKEERDKWEGQLSSMTIWVESIPRTVISQTNGIANLKKMDIKSKVAHPLLVKKVKGLIEPQKESLKPKSKIGKKEDNGIEKETFVPFFGMQLEKYGEVYHTDLYPRPIKEVLDYLKKHATKTDGILRLCGSQEKMKWMKERLQFGDTSFLEGSDVYTLASCLKQYIRDFPSAVVNRSVDDEFTKLYKGLFLFVKDELKEEEVVERYLKIFQELPQIVKGFIRDLVEFMYMVLCNSTINRMNNTNIFVCLGPGLRGSPFCYNFAMNHFFIVFGDKESLETQQKEFKEEQIETQLIEKVAETKTNSTKEELNESKKEETPKRSPIVIHLSVDRTGKIENNKVTKNEIKKVVDIKNETKGGTLDGGQHTKTFETKENATKETDDKEKTNKEEQNINSLLSLLGADIPKEENFIQNEDKEKSVQPKPTQ</sequence>
<feature type="domain" description="Rho-GAP" evidence="2">
    <location>
        <begin position="231"/>
        <end position="446"/>
    </location>
</feature>
<dbReference type="Proteomes" id="UP000014680">
    <property type="component" value="Unassembled WGS sequence"/>
</dbReference>
<dbReference type="PANTHER" id="PTHR45808:SF2">
    <property type="entry name" value="RHO GTPASE-ACTIVATING PROTEIN 68F"/>
    <property type="match status" value="1"/>
</dbReference>
<evidence type="ECO:0000256" key="1">
    <source>
        <dbReference type="SAM" id="MobiDB-lite"/>
    </source>
</evidence>
<keyword evidence="4" id="KW-1185">Reference proteome</keyword>
<reference evidence="3 4" key="1">
    <citation type="submission" date="2012-10" db="EMBL/GenBank/DDBJ databases">
        <authorList>
            <person name="Zafar N."/>
            <person name="Inman J."/>
            <person name="Hall N."/>
            <person name="Lorenzi H."/>
            <person name="Caler E."/>
        </authorList>
    </citation>
    <scope>NUCLEOTIDE SEQUENCE [LARGE SCALE GENOMIC DNA]</scope>
    <source>
        <strain evidence="3 4">IP1</strain>
    </source>
</reference>
<dbReference type="PANTHER" id="PTHR45808">
    <property type="entry name" value="RHO GTPASE-ACTIVATING PROTEIN 68F"/>
    <property type="match status" value="1"/>
</dbReference>
<dbReference type="KEGG" id="eiv:EIN_047380"/>
<dbReference type="AlphaFoldDB" id="A0A0A1UH23"/>
<organism evidence="3 4">
    <name type="scientific">Entamoeba invadens IP1</name>
    <dbReference type="NCBI Taxonomy" id="370355"/>
    <lineage>
        <taxon>Eukaryota</taxon>
        <taxon>Amoebozoa</taxon>
        <taxon>Evosea</taxon>
        <taxon>Archamoebae</taxon>
        <taxon>Mastigamoebida</taxon>
        <taxon>Entamoebidae</taxon>
        <taxon>Entamoeba</taxon>
    </lineage>
</organism>
<dbReference type="Gene3D" id="1.10.555.10">
    <property type="entry name" value="Rho GTPase activation protein"/>
    <property type="match status" value="1"/>
</dbReference>